<dbReference type="VEuPathDB" id="FungiDB:FUN_020996"/>
<protein>
    <submittedName>
        <fullName evidence="2">Uncharacterized protein</fullName>
    </submittedName>
</protein>
<name>A0A2I1HPV3_9GLOM</name>
<evidence type="ECO:0000256" key="1">
    <source>
        <dbReference type="SAM" id="Coils"/>
    </source>
</evidence>
<dbReference type="VEuPathDB" id="FungiDB:RhiirA1_475111"/>
<evidence type="ECO:0000313" key="2">
    <source>
        <dbReference type="EMBL" id="PKY60921.1"/>
    </source>
</evidence>
<sequence length="277" mass="31338">MSNVHTLRNINDKGAVGSLLGKHIPPGHRLGSIRESELEKALRGSIKSASDIANDYKDLQDIYLERVKDFNRICSGFNNKFSRLNTANTELKAKYSAEIKSLKSSIKILERKATLAQKASSADKIQILSLETKIRELEGKLEDIDLECTYHDLDIMGGVIEEPVEMPKLPDWLHDNLKSIVSELGLEDKVIELDKKLAKEDILEVLQKVLSEKDYRLQDANTRLEKALSEKDSLLHEANARIKKHLTNFEKKPNPDPFETQKHGKLISSFFSMQSSS</sequence>
<proteinExistence type="predicted"/>
<accession>A0A2I1HPV3</accession>
<evidence type="ECO:0000313" key="3">
    <source>
        <dbReference type="Proteomes" id="UP000234323"/>
    </source>
</evidence>
<dbReference type="Proteomes" id="UP000234323">
    <property type="component" value="Unassembled WGS sequence"/>
</dbReference>
<organism evidence="2 3">
    <name type="scientific">Rhizophagus irregularis</name>
    <dbReference type="NCBI Taxonomy" id="588596"/>
    <lineage>
        <taxon>Eukaryota</taxon>
        <taxon>Fungi</taxon>
        <taxon>Fungi incertae sedis</taxon>
        <taxon>Mucoromycota</taxon>
        <taxon>Glomeromycotina</taxon>
        <taxon>Glomeromycetes</taxon>
        <taxon>Glomerales</taxon>
        <taxon>Glomeraceae</taxon>
        <taxon>Rhizophagus</taxon>
    </lineage>
</organism>
<dbReference type="VEuPathDB" id="FungiDB:RhiirFUN_011868"/>
<keyword evidence="3" id="KW-1185">Reference proteome</keyword>
<gene>
    <name evidence="2" type="ORF">RhiirA4_485220</name>
</gene>
<feature type="coiled-coil region" evidence="1">
    <location>
        <begin position="92"/>
        <end position="147"/>
    </location>
</feature>
<dbReference type="AlphaFoldDB" id="A0A2I1HPV3"/>
<dbReference type="EMBL" id="LLXI01004741">
    <property type="protein sequence ID" value="PKY60921.1"/>
    <property type="molecule type" value="Genomic_DNA"/>
</dbReference>
<keyword evidence="1" id="KW-0175">Coiled coil</keyword>
<reference evidence="2 3" key="1">
    <citation type="submission" date="2015-10" db="EMBL/GenBank/DDBJ databases">
        <title>Genome analyses suggest a sexual origin of heterokaryosis in a supposedly ancient asexual fungus.</title>
        <authorList>
            <person name="Ropars J."/>
            <person name="Sedzielewska K."/>
            <person name="Noel J."/>
            <person name="Charron P."/>
            <person name="Farinelli L."/>
            <person name="Marton T."/>
            <person name="Kruger M."/>
            <person name="Pelin A."/>
            <person name="Brachmann A."/>
            <person name="Corradi N."/>
        </authorList>
    </citation>
    <scope>NUCLEOTIDE SEQUENCE [LARGE SCALE GENOMIC DNA]</scope>
    <source>
        <strain evidence="2 3">A4</strain>
    </source>
</reference>
<comment type="caution">
    <text evidence="2">The sequence shown here is derived from an EMBL/GenBank/DDBJ whole genome shotgun (WGS) entry which is preliminary data.</text>
</comment>